<gene>
    <name evidence="2" type="ORF">FSP39_023646</name>
</gene>
<dbReference type="NCBIfam" id="NF040941">
    <property type="entry name" value="GGGWT_bact"/>
    <property type="match status" value="1"/>
</dbReference>
<comment type="caution">
    <text evidence="2">The sequence shown here is derived from an EMBL/GenBank/DDBJ whole genome shotgun (WGS) entry which is preliminary data.</text>
</comment>
<evidence type="ECO:0000313" key="2">
    <source>
        <dbReference type="EMBL" id="KAK3100676.1"/>
    </source>
</evidence>
<dbReference type="PROSITE" id="PS51406">
    <property type="entry name" value="FIBRINOGEN_C_2"/>
    <property type="match status" value="1"/>
</dbReference>
<dbReference type="Gene3D" id="3.90.215.10">
    <property type="entry name" value="Gamma Fibrinogen, chain A, domain 1"/>
    <property type="match status" value="1"/>
</dbReference>
<dbReference type="InterPro" id="IPR002181">
    <property type="entry name" value="Fibrinogen_a/b/g_C_dom"/>
</dbReference>
<dbReference type="CDD" id="cd00087">
    <property type="entry name" value="FReD"/>
    <property type="match status" value="1"/>
</dbReference>
<dbReference type="EMBL" id="VSWD01000006">
    <property type="protein sequence ID" value="KAK3100676.1"/>
    <property type="molecule type" value="Genomic_DNA"/>
</dbReference>
<accession>A0AA88Y8P5</accession>
<dbReference type="Pfam" id="PF00147">
    <property type="entry name" value="Fibrinogen_C"/>
    <property type="match status" value="1"/>
</dbReference>
<dbReference type="SMART" id="SM00186">
    <property type="entry name" value="FBG"/>
    <property type="match status" value="1"/>
</dbReference>
<dbReference type="InterPro" id="IPR014716">
    <property type="entry name" value="Fibrinogen_a/b/g_C_1"/>
</dbReference>
<organism evidence="2 3">
    <name type="scientific">Pinctada imbricata</name>
    <name type="common">Atlantic pearl-oyster</name>
    <name type="synonym">Pinctada martensii</name>
    <dbReference type="NCBI Taxonomy" id="66713"/>
    <lineage>
        <taxon>Eukaryota</taxon>
        <taxon>Metazoa</taxon>
        <taxon>Spiralia</taxon>
        <taxon>Lophotrochozoa</taxon>
        <taxon>Mollusca</taxon>
        <taxon>Bivalvia</taxon>
        <taxon>Autobranchia</taxon>
        <taxon>Pteriomorphia</taxon>
        <taxon>Pterioida</taxon>
        <taxon>Pterioidea</taxon>
        <taxon>Pteriidae</taxon>
        <taxon>Pinctada</taxon>
    </lineage>
</organism>
<dbReference type="PANTHER" id="PTHR19143">
    <property type="entry name" value="FIBRINOGEN/TENASCIN/ANGIOPOEITIN"/>
    <property type="match status" value="1"/>
</dbReference>
<sequence>MVYPNGKDPLNVYCDMDTDGGGWLVIQRRRDGKENFYRSYHDYEVGFGNVTDELYIGNKNIHDITSRCTYKLKVILTDFQNNTKTVDYKSFSVGDSQSKYTLHVSGYSGDAGDSLAFDHDGHAFSAPDADNDGAKSVNCAQKHHGGYWYSNCFKSNINGAWGKAGETGIIWGSYKSWQLYVLKETTMMVKPVNCS</sequence>
<dbReference type="InterPro" id="IPR050373">
    <property type="entry name" value="Fibrinogen_C-term_domain"/>
</dbReference>
<dbReference type="GO" id="GO:0005615">
    <property type="term" value="C:extracellular space"/>
    <property type="evidence" value="ECO:0007669"/>
    <property type="project" value="TreeGrafter"/>
</dbReference>
<dbReference type="AlphaFoldDB" id="A0AA88Y8P5"/>
<evidence type="ECO:0000313" key="3">
    <source>
        <dbReference type="Proteomes" id="UP001186944"/>
    </source>
</evidence>
<keyword evidence="3" id="KW-1185">Reference proteome</keyword>
<dbReference type="SUPFAM" id="SSF56496">
    <property type="entry name" value="Fibrinogen C-terminal domain-like"/>
    <property type="match status" value="1"/>
</dbReference>
<protein>
    <recommendedName>
        <fullName evidence="1">Fibrinogen C-terminal domain-containing protein</fullName>
    </recommendedName>
</protein>
<dbReference type="Proteomes" id="UP001186944">
    <property type="component" value="Unassembled WGS sequence"/>
</dbReference>
<proteinExistence type="predicted"/>
<name>A0AA88Y8P5_PINIB</name>
<evidence type="ECO:0000259" key="1">
    <source>
        <dbReference type="PROSITE" id="PS51406"/>
    </source>
</evidence>
<dbReference type="InterPro" id="IPR036056">
    <property type="entry name" value="Fibrinogen-like_C"/>
</dbReference>
<reference evidence="2" key="1">
    <citation type="submission" date="2019-08" db="EMBL/GenBank/DDBJ databases">
        <title>The improved chromosome-level genome for the pearl oyster Pinctada fucata martensii using PacBio sequencing and Hi-C.</title>
        <authorList>
            <person name="Zheng Z."/>
        </authorList>
    </citation>
    <scope>NUCLEOTIDE SEQUENCE</scope>
    <source>
        <strain evidence="2">ZZ-2019</strain>
        <tissue evidence="2">Adductor muscle</tissue>
    </source>
</reference>
<feature type="domain" description="Fibrinogen C-terminal" evidence="1">
    <location>
        <begin position="1"/>
        <end position="193"/>
    </location>
</feature>